<dbReference type="InterPro" id="IPR000884">
    <property type="entry name" value="TSP1_rpt"/>
</dbReference>
<dbReference type="Proteomes" id="UP000694565">
    <property type="component" value="Unplaced"/>
</dbReference>
<dbReference type="SMART" id="SM00209">
    <property type="entry name" value="TSP1"/>
    <property type="match status" value="4"/>
</dbReference>
<dbReference type="InterPro" id="IPR052065">
    <property type="entry name" value="Compl_asym_regulator"/>
</dbReference>
<dbReference type="GeneTree" id="ENSGT00440000038972"/>
<dbReference type="AlphaFoldDB" id="A0A8C2X7V5"/>
<sequence length="328" mass="35908">MYLIFLGSEKPLLKKLLQWGPIKTLCLFANRVHVWNNCCVYSGQLQQDGVCVQLWQCDLDGGWTPWSVWSDCSVTCGHGAQVRTRACINPPPRNNGSHCSGPDREFTLAPIILILLSPDDLCPWLPWSPCSRSCGAGSASRRRVCVCEEGGDAACPDNIEAERNREETQLCYRQPCPGTGTTTHWSVWSAWTACAEPCSGGVRQRYRRPTASPPGPRCKSQQTQSQSCNTGLCPVSCEWSSWSPWRPCSASCGTGQQSSTRIILQPSRYGGAPCEGPEHRTKTCMAPNCGEGEERSLNHSTSFSRLTITVSSANVCPSWLVLVISFGA</sequence>
<proteinExistence type="predicted"/>
<accession>A0A8C2X7V5</accession>
<keyword evidence="2" id="KW-1015">Disulfide bond</keyword>
<reference evidence="3" key="1">
    <citation type="submission" date="2025-08" db="UniProtKB">
        <authorList>
            <consortium name="Ensembl"/>
        </authorList>
    </citation>
    <scope>IDENTIFICATION</scope>
</reference>
<evidence type="ECO:0000256" key="2">
    <source>
        <dbReference type="ARBA" id="ARBA00023157"/>
    </source>
</evidence>
<dbReference type="Pfam" id="PF00090">
    <property type="entry name" value="TSP_1"/>
    <property type="match status" value="4"/>
</dbReference>
<dbReference type="Gene3D" id="2.20.100.10">
    <property type="entry name" value="Thrombospondin type-1 (TSP1) repeat"/>
    <property type="match status" value="4"/>
</dbReference>
<dbReference type="PANTHER" id="PTHR22906">
    <property type="entry name" value="PROPERDIN"/>
    <property type="match status" value="1"/>
</dbReference>
<evidence type="ECO:0000313" key="4">
    <source>
        <dbReference type="Proteomes" id="UP000694565"/>
    </source>
</evidence>
<dbReference type="FunFam" id="2.20.100.10:FF:000007">
    <property type="entry name" value="Thrombospondin 1"/>
    <property type="match status" value="1"/>
</dbReference>
<name>A0A8C2X7V5_CYCLU</name>
<evidence type="ECO:0000313" key="3">
    <source>
        <dbReference type="Ensembl" id="ENSCLMP00005014673.1"/>
    </source>
</evidence>
<dbReference type="PROSITE" id="PS50092">
    <property type="entry name" value="TSP1"/>
    <property type="match status" value="3"/>
</dbReference>
<dbReference type="SUPFAM" id="SSF82895">
    <property type="entry name" value="TSP-1 type 1 repeat"/>
    <property type="match status" value="4"/>
</dbReference>
<reference evidence="3" key="2">
    <citation type="submission" date="2025-09" db="UniProtKB">
        <authorList>
            <consortium name="Ensembl"/>
        </authorList>
    </citation>
    <scope>IDENTIFICATION</scope>
</reference>
<dbReference type="PRINTS" id="PR01705">
    <property type="entry name" value="TSP1REPEAT"/>
</dbReference>
<keyword evidence="1" id="KW-0677">Repeat</keyword>
<keyword evidence="4" id="KW-1185">Reference proteome</keyword>
<protein>
    <submittedName>
        <fullName evidence="3">Uncharacterized protein</fullName>
    </submittedName>
</protein>
<dbReference type="PANTHER" id="PTHR22906:SF49">
    <property type="entry name" value="COADHESIN-LIKE"/>
    <property type="match status" value="1"/>
</dbReference>
<dbReference type="InterPro" id="IPR036383">
    <property type="entry name" value="TSP1_rpt_sf"/>
</dbReference>
<evidence type="ECO:0000256" key="1">
    <source>
        <dbReference type="ARBA" id="ARBA00022737"/>
    </source>
</evidence>
<dbReference type="Ensembl" id="ENSCLMT00005015629.1">
    <property type="protein sequence ID" value="ENSCLMP00005014673.1"/>
    <property type="gene ID" value="ENSCLMG00005007725.1"/>
</dbReference>
<organism evidence="3 4">
    <name type="scientific">Cyclopterus lumpus</name>
    <name type="common">Lumpsucker</name>
    <dbReference type="NCBI Taxonomy" id="8103"/>
    <lineage>
        <taxon>Eukaryota</taxon>
        <taxon>Metazoa</taxon>
        <taxon>Chordata</taxon>
        <taxon>Craniata</taxon>
        <taxon>Vertebrata</taxon>
        <taxon>Euteleostomi</taxon>
        <taxon>Actinopterygii</taxon>
        <taxon>Neopterygii</taxon>
        <taxon>Teleostei</taxon>
        <taxon>Neoteleostei</taxon>
        <taxon>Acanthomorphata</taxon>
        <taxon>Eupercaria</taxon>
        <taxon>Perciformes</taxon>
        <taxon>Cottioidei</taxon>
        <taxon>Cottales</taxon>
        <taxon>Cyclopteridae</taxon>
        <taxon>Cyclopterus</taxon>
    </lineage>
</organism>